<protein>
    <recommendedName>
        <fullName evidence="2">HNH nuclease domain-containing protein</fullName>
    </recommendedName>
</protein>
<evidence type="ECO:0000313" key="1">
    <source>
        <dbReference type="EMBL" id="KAA6314374.1"/>
    </source>
</evidence>
<dbReference type="Gene3D" id="1.10.30.50">
    <property type="match status" value="1"/>
</dbReference>
<reference evidence="1" key="1">
    <citation type="submission" date="2019-03" db="EMBL/GenBank/DDBJ databases">
        <title>Single cell metagenomics reveals metabolic interactions within the superorganism composed of flagellate Streblomastix strix and complex community of Bacteroidetes bacteria on its surface.</title>
        <authorList>
            <person name="Treitli S.C."/>
            <person name="Kolisko M."/>
            <person name="Husnik F."/>
            <person name="Keeling P."/>
            <person name="Hampl V."/>
        </authorList>
    </citation>
    <scope>NUCLEOTIDE SEQUENCE</scope>
    <source>
        <strain evidence="1">STM</strain>
    </source>
</reference>
<organism evidence="1">
    <name type="scientific">termite gut metagenome</name>
    <dbReference type="NCBI Taxonomy" id="433724"/>
    <lineage>
        <taxon>unclassified sequences</taxon>
        <taxon>metagenomes</taxon>
        <taxon>organismal metagenomes</taxon>
    </lineage>
</organism>
<accession>A0A5J4Q0J2</accession>
<comment type="caution">
    <text evidence="1">The sequence shown here is derived from an EMBL/GenBank/DDBJ whole genome shotgun (WGS) entry which is preliminary data.</text>
</comment>
<dbReference type="EMBL" id="SNRY01005677">
    <property type="protein sequence ID" value="KAA6314374.1"/>
    <property type="molecule type" value="Genomic_DNA"/>
</dbReference>
<name>A0A5J4Q0J2_9ZZZZ</name>
<proteinExistence type="predicted"/>
<gene>
    <name evidence="1" type="ORF">EZS27_035001</name>
</gene>
<sequence>MKILKNKKKKTMIKINNNELQKFSDEYFNALKSWLNYENDKKPKDKILTITKGNAEKDTLYKAMLQYFHNRFVPNGNTDSIILLKNKDDFQKEIDAFEKRFEKDAKKKKYKKAFGKFKDKMACFYTKFFSTDCKFTDYDGFNNGGWMTKKMDIRTCPYCNRQYTFTITKEKIKGKKQIRPEFDHFFHKSKYPYLALSFYNLIPSCPTCNHIKGEESININPYWEDFQDNNCKFELQNKEGIKLEKEIILDWRLDKKNIKVDFSSENDNIMVFGLRELYNEHTDYVEEIIDKAQAYNSTYYNSLIQSFSGLGKTPAEIDRYVWGNYIETADQCKRPLSKLTKDILEQLDII</sequence>
<dbReference type="AlphaFoldDB" id="A0A5J4Q0J2"/>
<evidence type="ECO:0008006" key="2">
    <source>
        <dbReference type="Google" id="ProtNLM"/>
    </source>
</evidence>